<comment type="caution">
    <text evidence="2">The sequence shown here is derived from an EMBL/GenBank/DDBJ whole genome shotgun (WGS) entry which is preliminary data.</text>
</comment>
<dbReference type="Gene3D" id="3.20.20.140">
    <property type="entry name" value="Metal-dependent hydrolases"/>
    <property type="match status" value="1"/>
</dbReference>
<dbReference type="InterPro" id="IPR016195">
    <property type="entry name" value="Pol/histidinol_Pase-like"/>
</dbReference>
<evidence type="ECO:0000313" key="2">
    <source>
        <dbReference type="EMBL" id="GAG57105.1"/>
    </source>
</evidence>
<dbReference type="Pfam" id="PF07733">
    <property type="entry name" value="DNA_pol3_alpha"/>
    <property type="match status" value="1"/>
</dbReference>
<protein>
    <recommendedName>
        <fullName evidence="1">Polymerase/histidinol phosphatase N-terminal domain-containing protein</fullName>
    </recommendedName>
</protein>
<reference evidence="2" key="1">
    <citation type="journal article" date="2014" name="Front. Microbiol.">
        <title>High frequency of phylogenetically diverse reductive dehalogenase-homologous genes in deep subseafloor sedimentary metagenomes.</title>
        <authorList>
            <person name="Kawai M."/>
            <person name="Futagami T."/>
            <person name="Toyoda A."/>
            <person name="Takaki Y."/>
            <person name="Nishi S."/>
            <person name="Hori S."/>
            <person name="Arai W."/>
            <person name="Tsubouchi T."/>
            <person name="Morono Y."/>
            <person name="Uchiyama I."/>
            <person name="Ito T."/>
            <person name="Fujiyama A."/>
            <person name="Inagaki F."/>
            <person name="Takami H."/>
        </authorList>
    </citation>
    <scope>NUCLEOTIDE SEQUENCE</scope>
    <source>
        <strain evidence="2">Expedition CK06-06</strain>
    </source>
</reference>
<dbReference type="PANTHER" id="PTHR32294">
    <property type="entry name" value="DNA POLYMERASE III SUBUNIT ALPHA"/>
    <property type="match status" value="1"/>
</dbReference>
<accession>X0YM08</accession>
<dbReference type="InterPro" id="IPR011708">
    <property type="entry name" value="DNA_pol3_alpha_NTPase_dom"/>
</dbReference>
<feature type="domain" description="Polymerase/histidinol phosphatase N-terminal" evidence="1">
    <location>
        <begin position="4"/>
        <end position="71"/>
    </location>
</feature>
<evidence type="ECO:0000259" key="1">
    <source>
        <dbReference type="SMART" id="SM00481"/>
    </source>
</evidence>
<dbReference type="InterPro" id="IPR003141">
    <property type="entry name" value="Pol/His_phosphatase_N"/>
</dbReference>
<organism evidence="2">
    <name type="scientific">marine sediment metagenome</name>
    <dbReference type="NCBI Taxonomy" id="412755"/>
    <lineage>
        <taxon>unclassified sequences</taxon>
        <taxon>metagenomes</taxon>
        <taxon>ecological metagenomes</taxon>
    </lineage>
</organism>
<name>X0YM08_9ZZZZ</name>
<dbReference type="CDD" id="cd12113">
    <property type="entry name" value="PHP_PolIIIA_DnaE3"/>
    <property type="match status" value="1"/>
</dbReference>
<dbReference type="EMBL" id="BART01000825">
    <property type="protein sequence ID" value="GAG57105.1"/>
    <property type="molecule type" value="Genomic_DNA"/>
</dbReference>
<gene>
    <name evidence="2" type="ORF">S01H4_03383</name>
</gene>
<dbReference type="GO" id="GO:0008408">
    <property type="term" value="F:3'-5' exonuclease activity"/>
    <property type="evidence" value="ECO:0007669"/>
    <property type="project" value="InterPro"/>
</dbReference>
<dbReference type="Pfam" id="PF02811">
    <property type="entry name" value="PHP"/>
    <property type="match status" value="1"/>
</dbReference>
<dbReference type="NCBIfam" id="TIGR00594">
    <property type="entry name" value="polc"/>
    <property type="match status" value="1"/>
</dbReference>
<sequence>MEMVHLHVHSQYSMQDGLCSLDDLIKQAAKFNMKAVALTDHDGLYGAIKFYKKAKKAGIKPIIGCEIRIKDNQKSNQTYHLILLVKDKKGYSNLCQIITRAHLSNPGSIPAIEKEILTRYSKGIIGLSGCAKGEIPLLLLQKKTEQAEKAACWYQQVFGKENFYLELSFHNLSKEKEINSKLIEIGRRLNIPLVATNNVHYPQKNQASSQGLLNKIANLGTKERFYHQKLETDEYYFKSPSEMEKIFFQVPQALKNSVEIAEKCNLELNLGEIHLPAYPLPSSSSAPDYLKKLCLKGLKKYYPAPSPKVIKRLQYELKIINQMGFAGYFLIVRDIVRFAKQNNIPVGPGKGSSAGSLVSYLLNITEVDPLKYQLFFERFLNPERIDLPDIDIDFGQLGREKVISYIFKKFGNNRVTHVSTTSTYAARSAIR</sequence>
<dbReference type="SMART" id="SM00481">
    <property type="entry name" value="POLIIIAc"/>
    <property type="match status" value="1"/>
</dbReference>
<dbReference type="AlphaFoldDB" id="X0YM08"/>
<dbReference type="GO" id="GO:0006260">
    <property type="term" value="P:DNA replication"/>
    <property type="evidence" value="ECO:0007669"/>
    <property type="project" value="InterPro"/>
</dbReference>
<feature type="non-terminal residue" evidence="2">
    <location>
        <position position="431"/>
    </location>
</feature>
<dbReference type="InterPro" id="IPR004805">
    <property type="entry name" value="DnaE2/DnaE/PolC"/>
</dbReference>
<dbReference type="SUPFAM" id="SSF89550">
    <property type="entry name" value="PHP domain-like"/>
    <property type="match status" value="1"/>
</dbReference>
<dbReference type="InterPro" id="IPR004013">
    <property type="entry name" value="PHP_dom"/>
</dbReference>
<proteinExistence type="predicted"/>